<dbReference type="EMBL" id="SJPJ01000001">
    <property type="protein sequence ID" value="TWT79871.1"/>
    <property type="molecule type" value="Genomic_DNA"/>
</dbReference>
<feature type="transmembrane region" description="Helical" evidence="2">
    <location>
        <begin position="32"/>
        <end position="50"/>
    </location>
</feature>
<name>A0A5C5YZ89_9BACT</name>
<comment type="caution">
    <text evidence="3">The sequence shown here is derived from an EMBL/GenBank/DDBJ whole genome shotgun (WGS) entry which is preliminary data.</text>
</comment>
<keyword evidence="2" id="KW-0472">Membrane</keyword>
<evidence type="ECO:0000256" key="2">
    <source>
        <dbReference type="SAM" id="Phobius"/>
    </source>
</evidence>
<keyword evidence="2" id="KW-0812">Transmembrane</keyword>
<dbReference type="OrthoDB" id="9788332at2"/>
<dbReference type="RefSeq" id="WP_146394995.1">
    <property type="nucleotide sequence ID" value="NZ_SJPJ01000001.1"/>
</dbReference>
<dbReference type="Proteomes" id="UP000315010">
    <property type="component" value="Unassembled WGS sequence"/>
</dbReference>
<organism evidence="3 4">
    <name type="scientific">Novipirellula herctigrandis</name>
    <dbReference type="NCBI Taxonomy" id="2527986"/>
    <lineage>
        <taxon>Bacteria</taxon>
        <taxon>Pseudomonadati</taxon>
        <taxon>Planctomycetota</taxon>
        <taxon>Planctomycetia</taxon>
        <taxon>Pirellulales</taxon>
        <taxon>Pirellulaceae</taxon>
        <taxon>Novipirellula</taxon>
    </lineage>
</organism>
<keyword evidence="4" id="KW-1185">Reference proteome</keyword>
<sequence>MSKKESQIEDDEEYLPHSLMDVNPWKKNHGNVLLAFFLTTTLCGFAVLIYHNTRFTPPRFPNINSLTPATPGPDNTAKADESTETVIESAPKQDPSEQDASEQDASEQDVSEQDASEQDPSEQDASEQAASEQDPSEQDASEQAASEQAAPE</sequence>
<proteinExistence type="predicted"/>
<evidence type="ECO:0000313" key="3">
    <source>
        <dbReference type="EMBL" id="TWT79871.1"/>
    </source>
</evidence>
<keyword evidence="2" id="KW-1133">Transmembrane helix</keyword>
<reference evidence="3 4" key="1">
    <citation type="submission" date="2019-02" db="EMBL/GenBank/DDBJ databases">
        <title>Deep-cultivation of Planctomycetes and their phenomic and genomic characterization uncovers novel biology.</title>
        <authorList>
            <person name="Wiegand S."/>
            <person name="Jogler M."/>
            <person name="Boedeker C."/>
            <person name="Pinto D."/>
            <person name="Vollmers J."/>
            <person name="Rivas-Marin E."/>
            <person name="Kohn T."/>
            <person name="Peeters S.H."/>
            <person name="Heuer A."/>
            <person name="Rast P."/>
            <person name="Oberbeckmann S."/>
            <person name="Bunk B."/>
            <person name="Jeske O."/>
            <person name="Meyerdierks A."/>
            <person name="Storesund J.E."/>
            <person name="Kallscheuer N."/>
            <person name="Luecker S."/>
            <person name="Lage O.M."/>
            <person name="Pohl T."/>
            <person name="Merkel B.J."/>
            <person name="Hornburger P."/>
            <person name="Mueller R.-W."/>
            <person name="Bruemmer F."/>
            <person name="Labrenz M."/>
            <person name="Spormann A.M."/>
            <person name="Op Den Camp H."/>
            <person name="Overmann J."/>
            <person name="Amann R."/>
            <person name="Jetten M.S.M."/>
            <person name="Mascher T."/>
            <person name="Medema M.H."/>
            <person name="Devos D.P."/>
            <person name="Kaster A.-K."/>
            <person name="Ovreas L."/>
            <person name="Rohde M."/>
            <person name="Galperin M.Y."/>
            <person name="Jogler C."/>
        </authorList>
    </citation>
    <scope>NUCLEOTIDE SEQUENCE [LARGE SCALE GENOMIC DNA]</scope>
    <source>
        <strain evidence="3 4">CA13</strain>
    </source>
</reference>
<feature type="region of interest" description="Disordered" evidence="1">
    <location>
        <begin position="56"/>
        <end position="152"/>
    </location>
</feature>
<feature type="compositionally biased region" description="Acidic residues" evidence="1">
    <location>
        <begin position="96"/>
        <end position="125"/>
    </location>
</feature>
<protein>
    <submittedName>
        <fullName evidence="3">Uncharacterized protein</fullName>
    </submittedName>
</protein>
<feature type="compositionally biased region" description="Low complexity" evidence="1">
    <location>
        <begin position="141"/>
        <end position="152"/>
    </location>
</feature>
<dbReference type="AlphaFoldDB" id="A0A5C5YZ89"/>
<gene>
    <name evidence="3" type="ORF">CA13_12780</name>
</gene>
<evidence type="ECO:0000313" key="4">
    <source>
        <dbReference type="Proteomes" id="UP000315010"/>
    </source>
</evidence>
<evidence type="ECO:0000256" key="1">
    <source>
        <dbReference type="SAM" id="MobiDB-lite"/>
    </source>
</evidence>
<accession>A0A5C5YZ89</accession>